<feature type="domain" description="Peptidase U32 collagenase" evidence="1">
    <location>
        <begin position="304"/>
        <end position="412"/>
    </location>
</feature>
<dbReference type="PANTHER" id="PTHR30217:SF10">
    <property type="entry name" value="23S RRNA 5-HYDROXYCYTIDINE C2501 SYNTHASE"/>
    <property type="match status" value="1"/>
</dbReference>
<reference evidence="2" key="1">
    <citation type="submission" date="2020-09" db="EMBL/GenBank/DDBJ databases">
        <title>New species isolated from human feces.</title>
        <authorList>
            <person name="Kitahara M."/>
            <person name="Shigeno Y."/>
            <person name="Shime M."/>
            <person name="Matsumoto Y."/>
            <person name="Nakamura S."/>
            <person name="Motooka D."/>
            <person name="Fukuoka S."/>
            <person name="Nishikawa H."/>
            <person name="Benno Y."/>
        </authorList>
    </citation>
    <scope>NUCLEOTIDE SEQUENCE</scope>
    <source>
        <strain evidence="2">MM50</strain>
    </source>
</reference>
<organism evidence="2 3">
    <name type="scientific">Vescimonas coprocola</name>
    <dbReference type="NCBI Taxonomy" id="2714355"/>
    <lineage>
        <taxon>Bacteria</taxon>
        <taxon>Bacillati</taxon>
        <taxon>Bacillota</taxon>
        <taxon>Clostridia</taxon>
        <taxon>Eubacteriales</taxon>
        <taxon>Oscillospiraceae</taxon>
        <taxon>Vescimonas</taxon>
    </lineage>
</organism>
<evidence type="ECO:0000313" key="2">
    <source>
        <dbReference type="EMBL" id="BCK82414.1"/>
    </source>
</evidence>
<dbReference type="PROSITE" id="PS01276">
    <property type="entry name" value="PEPTIDASE_U32"/>
    <property type="match status" value="1"/>
</dbReference>
<dbReference type="KEGG" id="vcop:MM50RIKEN_21770"/>
<dbReference type="Pfam" id="PF01136">
    <property type="entry name" value="Peptidase_U32"/>
    <property type="match status" value="2"/>
</dbReference>
<dbReference type="Proteomes" id="UP000681035">
    <property type="component" value="Chromosome"/>
</dbReference>
<dbReference type="InterPro" id="IPR020988">
    <property type="entry name" value="Pept_U32_collagenase"/>
</dbReference>
<accession>A0A810Q352</accession>
<sequence length="703" mass="77802">MAELLSPAGGWDSLVAAVQSGADAVYMGFGAYNARRSAKNFTEEEFAQAVRYCHLRGVKVYLTLNTLLTDRELPGAAELLHKASRLEADAVLIQDWGVWQLARQAAPELPLHASTQMSLHTLGGARRAAELGLTRVVLARELSRRDIAAICRDCPAEVEVFAHGALCMCYSGQCALSAVIGGRSGNRGTCAQPCRLPYGVNAPAAGGHPLSLKDANLSPYLQELEDMGVACLKLEGRMKRPEYVAVITSIYRRLLDEKRRPTREEQRQLELAFSRSGFTDGYYLGRKGPQMFGTRPENVPEPKELFAQARTLYEKGDRRTVAVDMDCVCRAGEPVRLTVRAGDQRAEVTGPVPETARNRALTAEELQARLKKTGGTTFRCREVRVTLEEGLMLSAGAVNALRREGLAALEDTLCAVPERRIAQPEPLPDAPVEPAQPLLTCSLQKPAQLTQALADCRPEMIYLPVEWLDTLDVTPYLDRTSFCAVLPRIFRTEDEAVLREMLVRHRQVLAAVAVSNLGHLPIAEGLELPLRGDLGMNVFNSRALLFLRELGLSTGAVSFELRHQQIRDLKKYLPCEAVVYGRLPLMLMENCVIANSLGCCDVSSDYRKRSAACRCTGENVLTDRTGARFPLMPAWGHRNELENSRTLFLADKPEWRRLGLTYARLRFTTESPAECVAALQRYQGQGDYIPADLTRGLFYRGVE</sequence>
<evidence type="ECO:0000313" key="3">
    <source>
        <dbReference type="Proteomes" id="UP000681035"/>
    </source>
</evidence>
<dbReference type="AlphaFoldDB" id="A0A810Q352"/>
<keyword evidence="3" id="KW-1185">Reference proteome</keyword>
<dbReference type="InterPro" id="IPR001539">
    <property type="entry name" value="Peptidase_U32"/>
</dbReference>
<gene>
    <name evidence="2" type="ORF">MM50RIKEN_21770</name>
</gene>
<proteinExistence type="predicted"/>
<name>A0A810Q352_9FIRM</name>
<dbReference type="EMBL" id="AP023418">
    <property type="protein sequence ID" value="BCK82414.1"/>
    <property type="molecule type" value="Genomic_DNA"/>
</dbReference>
<dbReference type="RefSeq" id="WP_213540983.1">
    <property type="nucleotide sequence ID" value="NZ_AP023418.1"/>
</dbReference>
<protein>
    <recommendedName>
        <fullName evidence="1">Peptidase U32 collagenase domain-containing protein</fullName>
    </recommendedName>
</protein>
<dbReference type="Pfam" id="PF12392">
    <property type="entry name" value="DUF3656"/>
    <property type="match status" value="1"/>
</dbReference>
<dbReference type="InterPro" id="IPR051454">
    <property type="entry name" value="RNA/ubiquinone_mod_enzymes"/>
</dbReference>
<dbReference type="PANTHER" id="PTHR30217">
    <property type="entry name" value="PEPTIDASE U32 FAMILY"/>
    <property type="match status" value="1"/>
</dbReference>
<evidence type="ECO:0000259" key="1">
    <source>
        <dbReference type="Pfam" id="PF12392"/>
    </source>
</evidence>